<evidence type="ECO:0000313" key="4">
    <source>
        <dbReference type="EMBL" id="RAR46566.1"/>
    </source>
</evidence>
<dbReference type="InterPro" id="IPR003399">
    <property type="entry name" value="Mce/MlaD"/>
</dbReference>
<dbReference type="RefSeq" id="WP_112087242.1">
    <property type="nucleotide sequence ID" value="NZ_QLSV01000017.1"/>
</dbReference>
<reference evidence="4 5" key="1">
    <citation type="submission" date="2018-06" db="EMBL/GenBank/DDBJ databases">
        <title>Genomic Encyclopedia of Type Strains, Phase III (KMG-III): the genomes of soil and plant-associated and newly described type strains.</title>
        <authorList>
            <person name="Whitman W."/>
        </authorList>
    </citation>
    <scope>NUCLEOTIDE SEQUENCE [LARGE SCALE GENOMIC DNA]</scope>
    <source>
        <strain evidence="4 5">CGMCC 1.12504</strain>
    </source>
</reference>
<keyword evidence="2" id="KW-0472">Membrane</keyword>
<name>A0A328WN63_9FLAO</name>
<sequence>MKVHSQNFKVRLGLFIAIGIFIFVVAIFLIGKQKNLFNPVYTLNTTFYNVGGLQVGNKVRFSGINVGTVDAVRIINDSTVSVTMFIKKDVQKFIKTNSEISIGSEGLIGDKLLQISQGTSNANFAKDGSSLVSNEPIEMDEIFASLKITAENAELITDELAEIMISINSGEGTLGRLINDPKIAENLSQTMSNLKSSSKGLDENMEAAKENFLLRGYFNRKEKAEEKAKKKAEEKKEKIRKEEERKAEEAKKKKN</sequence>
<keyword evidence="2" id="KW-0812">Transmembrane</keyword>
<evidence type="ECO:0000259" key="3">
    <source>
        <dbReference type="Pfam" id="PF02470"/>
    </source>
</evidence>
<feature type="transmembrane region" description="Helical" evidence="2">
    <location>
        <begin position="12"/>
        <end position="31"/>
    </location>
</feature>
<keyword evidence="5" id="KW-1185">Reference proteome</keyword>
<feature type="domain" description="Mce/MlaD" evidence="3">
    <location>
        <begin position="41"/>
        <end position="118"/>
    </location>
</feature>
<proteinExistence type="predicted"/>
<dbReference type="Proteomes" id="UP000249518">
    <property type="component" value="Unassembled WGS sequence"/>
</dbReference>
<comment type="caution">
    <text evidence="4">The sequence shown here is derived from an EMBL/GenBank/DDBJ whole genome shotgun (WGS) entry which is preliminary data.</text>
</comment>
<dbReference type="PANTHER" id="PTHR33371">
    <property type="entry name" value="INTERMEMBRANE PHOSPHOLIPID TRANSPORT SYSTEM BINDING PROTEIN MLAD-RELATED"/>
    <property type="match status" value="1"/>
</dbReference>
<evidence type="ECO:0000313" key="5">
    <source>
        <dbReference type="Proteomes" id="UP000249518"/>
    </source>
</evidence>
<dbReference type="AlphaFoldDB" id="A0A328WN63"/>
<accession>A0A328WN63</accession>
<dbReference type="Pfam" id="PF02470">
    <property type="entry name" value="MlaD"/>
    <property type="match status" value="1"/>
</dbReference>
<gene>
    <name evidence="4" type="ORF">B0I10_11763</name>
</gene>
<dbReference type="PANTHER" id="PTHR33371:SF4">
    <property type="entry name" value="INTERMEMBRANE PHOSPHOLIPID TRANSPORT SYSTEM BINDING PROTEIN MLAD"/>
    <property type="match status" value="1"/>
</dbReference>
<dbReference type="EMBL" id="QLSV01000017">
    <property type="protein sequence ID" value="RAR46566.1"/>
    <property type="molecule type" value="Genomic_DNA"/>
</dbReference>
<protein>
    <submittedName>
        <fullName evidence="4">Phospholipid/cholesterol/gamma-HCH transport system substrate-binding protein</fullName>
    </submittedName>
</protein>
<dbReference type="InterPro" id="IPR052336">
    <property type="entry name" value="MlaD_Phospholipid_Transporter"/>
</dbReference>
<keyword evidence="2" id="KW-1133">Transmembrane helix</keyword>
<evidence type="ECO:0000256" key="1">
    <source>
        <dbReference type="SAM" id="MobiDB-lite"/>
    </source>
</evidence>
<feature type="region of interest" description="Disordered" evidence="1">
    <location>
        <begin position="224"/>
        <end position="255"/>
    </location>
</feature>
<organism evidence="4 5">
    <name type="scientific">Flavobacterium lacus</name>
    <dbReference type="NCBI Taxonomy" id="1353778"/>
    <lineage>
        <taxon>Bacteria</taxon>
        <taxon>Pseudomonadati</taxon>
        <taxon>Bacteroidota</taxon>
        <taxon>Flavobacteriia</taxon>
        <taxon>Flavobacteriales</taxon>
        <taxon>Flavobacteriaceae</taxon>
        <taxon>Flavobacterium</taxon>
    </lineage>
</organism>
<evidence type="ECO:0000256" key="2">
    <source>
        <dbReference type="SAM" id="Phobius"/>
    </source>
</evidence>
<dbReference type="OrthoDB" id="9771725at2"/>